<dbReference type="AlphaFoldDB" id="A0A0C5VSR1"/>
<evidence type="ECO:0000313" key="1">
    <source>
        <dbReference type="EMBL" id="AJQ97231.1"/>
    </source>
</evidence>
<organism evidence="1 2">
    <name type="scientific">Gynuella sunshinyii YC6258</name>
    <dbReference type="NCBI Taxonomy" id="1445510"/>
    <lineage>
        <taxon>Bacteria</taxon>
        <taxon>Pseudomonadati</taxon>
        <taxon>Pseudomonadota</taxon>
        <taxon>Gammaproteobacteria</taxon>
        <taxon>Oceanospirillales</taxon>
        <taxon>Saccharospirillaceae</taxon>
        <taxon>Gynuella</taxon>
    </lineage>
</organism>
<gene>
    <name evidence="1" type="ORF">YC6258_05201</name>
</gene>
<dbReference type="KEGG" id="gsn:YC6258_05201"/>
<accession>A0A0C5VSR1</accession>
<protein>
    <submittedName>
        <fullName evidence="1">Uncharacterized protein</fullName>
    </submittedName>
</protein>
<reference evidence="1 2" key="1">
    <citation type="submission" date="2014-01" db="EMBL/GenBank/DDBJ databases">
        <title>Full genme sequencing of cellulolytic bacterium Gynuella sunshinyii YC6258T gen. nov., sp. nov.</title>
        <authorList>
            <person name="Khan H."/>
            <person name="Chung E.J."/>
            <person name="Chung Y.R."/>
        </authorList>
    </citation>
    <scope>NUCLEOTIDE SEQUENCE [LARGE SCALE GENOMIC DNA]</scope>
    <source>
        <strain evidence="1 2">YC6258</strain>
    </source>
</reference>
<name>A0A0C5VSR1_9GAMM</name>
<dbReference type="Proteomes" id="UP000032266">
    <property type="component" value="Chromosome"/>
</dbReference>
<dbReference type="HOGENOM" id="CLU_3200433_0_0_6"/>
<dbReference type="EMBL" id="CP007142">
    <property type="protein sequence ID" value="AJQ97231.1"/>
    <property type="molecule type" value="Genomic_DNA"/>
</dbReference>
<proteinExistence type="predicted"/>
<keyword evidence="2" id="KW-1185">Reference proteome</keyword>
<evidence type="ECO:0000313" key="2">
    <source>
        <dbReference type="Proteomes" id="UP000032266"/>
    </source>
</evidence>
<sequence>MATRTGLFTNFGRKKTRKVKSLPGFVCLRNLNQQLEGKMPTSLFD</sequence>